<evidence type="ECO:0000313" key="1">
    <source>
        <dbReference type="EMBL" id="EKS46024.1"/>
    </source>
</evidence>
<dbReference type="Proteomes" id="UP000009359">
    <property type="component" value="Unassembled WGS sequence"/>
</dbReference>
<keyword evidence="2" id="KW-1185">Reference proteome</keyword>
<evidence type="ECO:0000313" key="2">
    <source>
        <dbReference type="Proteomes" id="UP000009359"/>
    </source>
</evidence>
<comment type="caution">
    <text evidence="1">The sequence shown here is derived from an EMBL/GenBank/DDBJ whole genome shotgun (WGS) entry which is preliminary data.</text>
</comment>
<dbReference type="EMBL" id="AMQK01000003">
    <property type="protein sequence ID" value="EKS46024.1"/>
    <property type="molecule type" value="Genomic_DNA"/>
</dbReference>
<reference evidence="1 2" key="1">
    <citation type="journal article" date="2013" name="Genome Announc.">
        <title>Whole Genome Sequencing and Comparative Analysis of Bartonella bacilliformis Strain INS, the Causative Agent of Carrion's Disease.</title>
        <authorList>
            <person name="Tarazona D."/>
            <person name="Padilla C."/>
            <person name="Caceres O."/>
            <person name="Montenegro J.D."/>
            <person name="Bailon H."/>
            <person name="Ventura G."/>
            <person name="Mendoza G."/>
            <person name="Anaya E."/>
            <person name="Guio H."/>
        </authorList>
    </citation>
    <scope>NUCLEOTIDE SEQUENCE [LARGE SCALE GENOMIC DNA]</scope>
    <source>
        <strain evidence="1 2">INS</strain>
    </source>
</reference>
<gene>
    <name evidence="1" type="ORF">BbINS_00640</name>
</gene>
<organism evidence="1 2">
    <name type="scientific">Bartonella bacilliformis INS</name>
    <dbReference type="NCBI Taxonomy" id="1206782"/>
    <lineage>
        <taxon>Bacteria</taxon>
        <taxon>Pseudomonadati</taxon>
        <taxon>Pseudomonadota</taxon>
        <taxon>Alphaproteobacteria</taxon>
        <taxon>Hyphomicrobiales</taxon>
        <taxon>Bartonellaceae</taxon>
        <taxon>Bartonella</taxon>
    </lineage>
</organism>
<sequence>MLGMHEEQGESQVFRFSLHINIKKISVNKSNAKIAKKIIRENYD</sequence>
<proteinExistence type="predicted"/>
<protein>
    <submittedName>
        <fullName evidence="1">Uncharacterized protein</fullName>
    </submittedName>
</protein>
<accession>A0ABP2SPF2</accession>
<name>A0ABP2SPF2_BARBA</name>